<reference evidence="5" key="2">
    <citation type="submission" date="2023-06" db="EMBL/GenBank/DDBJ databases">
        <authorList>
            <consortium name="Lawrence Berkeley National Laboratory"/>
            <person name="Haridas S."/>
            <person name="Hensen N."/>
            <person name="Bonometti L."/>
            <person name="Westerberg I."/>
            <person name="Brannstrom I.O."/>
            <person name="Guillou S."/>
            <person name="Cros-Aarteil S."/>
            <person name="Calhoun S."/>
            <person name="Kuo A."/>
            <person name="Mondo S."/>
            <person name="Pangilinan J."/>
            <person name="Riley R."/>
            <person name="Labutti K."/>
            <person name="Andreopoulos B."/>
            <person name="Lipzen A."/>
            <person name="Chen C."/>
            <person name="Yanf M."/>
            <person name="Daum C."/>
            <person name="Ng V."/>
            <person name="Clum A."/>
            <person name="Steindorff A."/>
            <person name="Ohm R."/>
            <person name="Martin F."/>
            <person name="Silar P."/>
            <person name="Natvig D."/>
            <person name="Lalanne C."/>
            <person name="Gautier V."/>
            <person name="Ament-Velasquez S.L."/>
            <person name="Kruys A."/>
            <person name="Hutchinson M.I."/>
            <person name="Powell A.J."/>
            <person name="Barry K."/>
            <person name="Miller A.N."/>
            <person name="Grigoriev I.V."/>
            <person name="Debuchy R."/>
            <person name="Gladieux P."/>
            <person name="Thoren M.H."/>
            <person name="Johannesson H."/>
        </authorList>
    </citation>
    <scope>NUCLEOTIDE SEQUENCE</scope>
    <source>
        <strain evidence="5">CBS 314.62</strain>
    </source>
</reference>
<dbReference type="SUPFAM" id="SSF52833">
    <property type="entry name" value="Thioredoxin-like"/>
    <property type="match status" value="1"/>
</dbReference>
<dbReference type="GO" id="GO:0005737">
    <property type="term" value="C:cytoplasm"/>
    <property type="evidence" value="ECO:0007669"/>
    <property type="project" value="TreeGrafter"/>
</dbReference>
<dbReference type="CDD" id="cd03190">
    <property type="entry name" value="GST_C_Omega_like"/>
    <property type="match status" value="1"/>
</dbReference>
<dbReference type="PANTHER" id="PTHR32419">
    <property type="entry name" value="GLUTATHIONYL-HYDROQUINONE REDUCTASE"/>
    <property type="match status" value="1"/>
</dbReference>
<evidence type="ECO:0000313" key="5">
    <source>
        <dbReference type="EMBL" id="KAK3689164.1"/>
    </source>
</evidence>
<reference evidence="5" key="1">
    <citation type="journal article" date="2023" name="Mol. Phylogenet. Evol.">
        <title>Genome-scale phylogeny and comparative genomics of the fungal order Sordariales.</title>
        <authorList>
            <person name="Hensen N."/>
            <person name="Bonometti L."/>
            <person name="Westerberg I."/>
            <person name="Brannstrom I.O."/>
            <person name="Guillou S."/>
            <person name="Cros-Aarteil S."/>
            <person name="Calhoun S."/>
            <person name="Haridas S."/>
            <person name="Kuo A."/>
            <person name="Mondo S."/>
            <person name="Pangilinan J."/>
            <person name="Riley R."/>
            <person name="LaButti K."/>
            <person name="Andreopoulos B."/>
            <person name="Lipzen A."/>
            <person name="Chen C."/>
            <person name="Yan M."/>
            <person name="Daum C."/>
            <person name="Ng V."/>
            <person name="Clum A."/>
            <person name="Steindorff A."/>
            <person name="Ohm R.A."/>
            <person name="Martin F."/>
            <person name="Silar P."/>
            <person name="Natvig D.O."/>
            <person name="Lalanne C."/>
            <person name="Gautier V."/>
            <person name="Ament-Velasquez S.L."/>
            <person name="Kruys A."/>
            <person name="Hutchinson M.I."/>
            <person name="Powell A.J."/>
            <person name="Barry K."/>
            <person name="Miller A.N."/>
            <person name="Grigoriev I.V."/>
            <person name="Debuchy R."/>
            <person name="Gladieux P."/>
            <person name="Hiltunen Thoren M."/>
            <person name="Johannesson H."/>
        </authorList>
    </citation>
    <scope>NUCLEOTIDE SEQUENCE</scope>
    <source>
        <strain evidence="5">CBS 314.62</strain>
    </source>
</reference>
<dbReference type="InterPro" id="IPR016639">
    <property type="entry name" value="GST_Omega/GSH"/>
</dbReference>
<accession>A0AAE1CD36</accession>
<feature type="active site" description="Nucleophile" evidence="1">
    <location>
        <position position="46"/>
    </location>
</feature>
<keyword evidence="6" id="KW-1185">Reference proteome</keyword>
<dbReference type="PANTHER" id="PTHR32419:SF25">
    <property type="entry name" value="GLUTATHIONE S-TRANSFERASE (EUROFUNG)"/>
    <property type="match status" value="1"/>
</dbReference>
<dbReference type="InterPro" id="IPR047047">
    <property type="entry name" value="GST_Omega-like_C"/>
</dbReference>
<evidence type="ECO:0000256" key="1">
    <source>
        <dbReference type="PIRSR" id="PIRSR015753-1"/>
    </source>
</evidence>
<feature type="site" description="Lowers pKa of active site Cys" evidence="3">
    <location>
        <position position="248"/>
    </location>
</feature>
<evidence type="ECO:0000259" key="4">
    <source>
        <dbReference type="PROSITE" id="PS50405"/>
    </source>
</evidence>
<feature type="domain" description="GST C-terminal" evidence="4">
    <location>
        <begin position="163"/>
        <end position="295"/>
    </location>
</feature>
<dbReference type="Gene3D" id="3.40.30.10">
    <property type="entry name" value="Glutaredoxin"/>
    <property type="match status" value="1"/>
</dbReference>
<dbReference type="InterPro" id="IPR004045">
    <property type="entry name" value="Glutathione_S-Trfase_N"/>
</dbReference>
<dbReference type="Pfam" id="PF13410">
    <property type="entry name" value="GST_C_2"/>
    <property type="match status" value="1"/>
</dbReference>
<comment type="caution">
    <text evidence="5">The sequence shown here is derived from an EMBL/GenBank/DDBJ whole genome shotgun (WGS) entry which is preliminary data.</text>
</comment>
<feature type="binding site" evidence="2">
    <location>
        <position position="79"/>
    </location>
    <ligand>
        <name>glutathione</name>
        <dbReference type="ChEBI" id="CHEBI:57925"/>
    </ligand>
</feature>
<dbReference type="GO" id="GO:0004364">
    <property type="term" value="F:glutathione transferase activity"/>
    <property type="evidence" value="ECO:0007669"/>
    <property type="project" value="InterPro"/>
</dbReference>
<name>A0AAE1CD36_9PEZI</name>
<evidence type="ECO:0000256" key="2">
    <source>
        <dbReference type="PIRSR" id="PIRSR015753-2"/>
    </source>
</evidence>
<gene>
    <name evidence="5" type="ORF">B0T22DRAFT_168024</name>
</gene>
<dbReference type="InterPro" id="IPR036282">
    <property type="entry name" value="Glutathione-S-Trfase_C_sf"/>
</dbReference>
<dbReference type="InterPro" id="IPR010987">
    <property type="entry name" value="Glutathione-S-Trfase_C-like"/>
</dbReference>
<dbReference type="AlphaFoldDB" id="A0AAE1CD36"/>
<feature type="site" description="Lowers pKa of active site Cys" evidence="3">
    <location>
        <position position="300"/>
    </location>
</feature>
<protein>
    <submittedName>
        <fullName evidence="5">Glutathione S-transferase</fullName>
    </submittedName>
</protein>
<feature type="active site" description="Proton donor/acceptor" evidence="1">
    <location>
        <position position="186"/>
    </location>
</feature>
<sequence length="334" mass="37584">MATASYQENGHFTRPASSFRNFISPDPDSQFPAEKGRYALYLAPSCPWAHRTIIVRILKGLEDIVDLYELHPTMSPEGWYFSGEGSSPPADPLYGFKFIKELYKKADPTFAGRFTVPVLWDKKTHAIVNNESSEIIRMFATAFDALLPPALRETNRPGGGLYPSALRAQIDELNAWVYDKINNGVYKTGFATTQEAHDANLYPLFDALDRVEGILAAEGGGRKYLFGETITEADVRLYTTIARFDVAYHSVFLCNLKSIRHDYPAIYLWFRRLYWDETDETHGAFYKTTKPFLGVYVQGYAMARHQFVNGGQGTLIIPRGPKVLVDPLPAGAQT</sequence>
<evidence type="ECO:0000313" key="6">
    <source>
        <dbReference type="Proteomes" id="UP001270362"/>
    </source>
</evidence>
<dbReference type="Proteomes" id="UP001270362">
    <property type="component" value="Unassembled WGS sequence"/>
</dbReference>
<feature type="binding site" evidence="2">
    <location>
        <begin position="113"/>
        <end position="116"/>
    </location>
    <ligand>
        <name>glutathione</name>
        <dbReference type="ChEBI" id="CHEBI:57925"/>
    </ligand>
</feature>
<dbReference type="EMBL" id="JAULSO010000002">
    <property type="protein sequence ID" value="KAK3689164.1"/>
    <property type="molecule type" value="Genomic_DNA"/>
</dbReference>
<dbReference type="PIRSF" id="PIRSF015753">
    <property type="entry name" value="GST"/>
    <property type="match status" value="1"/>
</dbReference>
<feature type="binding site" evidence="2">
    <location>
        <begin position="131"/>
        <end position="132"/>
    </location>
    <ligand>
        <name>glutathione</name>
        <dbReference type="ChEBI" id="CHEBI:57925"/>
    </ligand>
</feature>
<dbReference type="PROSITE" id="PS50405">
    <property type="entry name" value="GST_CTER"/>
    <property type="match status" value="1"/>
</dbReference>
<dbReference type="Gene3D" id="1.20.1050.10">
    <property type="match status" value="1"/>
</dbReference>
<evidence type="ECO:0000256" key="3">
    <source>
        <dbReference type="PIRSR" id="PIRSR015753-3"/>
    </source>
</evidence>
<organism evidence="5 6">
    <name type="scientific">Podospora appendiculata</name>
    <dbReference type="NCBI Taxonomy" id="314037"/>
    <lineage>
        <taxon>Eukaryota</taxon>
        <taxon>Fungi</taxon>
        <taxon>Dikarya</taxon>
        <taxon>Ascomycota</taxon>
        <taxon>Pezizomycotina</taxon>
        <taxon>Sordariomycetes</taxon>
        <taxon>Sordariomycetidae</taxon>
        <taxon>Sordariales</taxon>
        <taxon>Podosporaceae</taxon>
        <taxon>Podospora</taxon>
    </lineage>
</organism>
<dbReference type="Pfam" id="PF13409">
    <property type="entry name" value="GST_N_2"/>
    <property type="match status" value="1"/>
</dbReference>
<dbReference type="InterPro" id="IPR036249">
    <property type="entry name" value="Thioredoxin-like_sf"/>
</dbReference>
<dbReference type="SUPFAM" id="SSF47616">
    <property type="entry name" value="GST C-terminal domain-like"/>
    <property type="match status" value="1"/>
</dbReference>
<proteinExistence type="predicted"/>